<dbReference type="InterPro" id="IPR016140">
    <property type="entry name" value="Bifunc_inhib/LTP/seed_store"/>
</dbReference>
<dbReference type="SUPFAM" id="SSF47699">
    <property type="entry name" value="Bifunctional inhibitor/lipid-transfer protein/seed storage 2S albumin"/>
    <property type="match status" value="1"/>
</dbReference>
<dbReference type="AlphaFoldDB" id="C3VPW0"/>
<dbReference type="InterPro" id="IPR036312">
    <property type="entry name" value="Bifun_inhib/LTP/seed_sf"/>
</dbReference>
<feature type="chain" id="PRO_5002932515" description="Non-specific lipid-transfer protein" evidence="5">
    <location>
        <begin position="28"/>
        <end position="119"/>
    </location>
</feature>
<dbReference type="GO" id="GO:0006869">
    <property type="term" value="P:lipid transport"/>
    <property type="evidence" value="ECO:0007669"/>
    <property type="project" value="InterPro"/>
</dbReference>
<dbReference type="Pfam" id="PF00234">
    <property type="entry name" value="Tryp_alpha_amyl"/>
    <property type="match status" value="1"/>
</dbReference>
<evidence type="ECO:0000256" key="2">
    <source>
        <dbReference type="ARBA" id="ARBA00022448"/>
    </source>
</evidence>
<feature type="signal peptide" evidence="5">
    <location>
        <begin position="1"/>
        <end position="27"/>
    </location>
</feature>
<dbReference type="FunFam" id="1.10.110.10:FF:000002">
    <property type="entry name" value="Non-specific lipid-transfer protein"/>
    <property type="match status" value="1"/>
</dbReference>
<reference evidence="7" key="1">
    <citation type="submission" date="2009-04" db="EMBL/GenBank/DDBJ databases">
        <authorList>
            <person name="Sui S."/>
            <person name="Liu Q."/>
            <person name="Yu G."/>
            <person name="Ma J."/>
        </authorList>
    </citation>
    <scope>NUCLEOTIDE SEQUENCE</scope>
    <source>
        <tissue evidence="7">Flower organ</tissue>
    </source>
</reference>
<sequence>MAGFRVSIVVVCLMFSSILLSSLQAEAAFSCGTVVSSLTPCLTYLKSGGSVPTTCCSGVKSLNAAAKTTPDRQTACNCMKNAAAGITGLKLELAGSLPTKCGVNIPYKISPSTDCSKVN</sequence>
<dbReference type="Gene3D" id="1.10.110.10">
    <property type="entry name" value="Plant lipid-transfer and hydrophobic proteins"/>
    <property type="match status" value="1"/>
</dbReference>
<comment type="function">
    <text evidence="4">Plant non-specific lipid-transfer proteins transfer phospholipids as well as galactolipids across membranes. May play a role in wax or cutin deposition in the cell walls of expanding epidermal cells and certain secretory tissues.</text>
</comment>
<accession>C3VPW0</accession>
<dbReference type="PANTHER" id="PTHR33076">
    <property type="entry name" value="NON-SPECIFIC LIPID-TRANSFER PROTEIN 2-RELATED"/>
    <property type="match status" value="1"/>
</dbReference>
<evidence type="ECO:0000256" key="1">
    <source>
        <dbReference type="ARBA" id="ARBA00009748"/>
    </source>
</evidence>
<dbReference type="SMART" id="SM00499">
    <property type="entry name" value="AAI"/>
    <property type="match status" value="1"/>
</dbReference>
<evidence type="ECO:0000313" key="7">
    <source>
        <dbReference type="EMBL" id="ACP43542.1"/>
    </source>
</evidence>
<reference evidence="7" key="2">
    <citation type="submission" date="2009-05" db="EMBL/GenBank/DDBJ databases">
        <title>Characterzation of there novel nsLTP genes and their responses to abiotic stresses in Chimonanthus praecox (L.) Link.</title>
        <authorList>
            <person name="Liu Q."/>
        </authorList>
    </citation>
    <scope>NUCLEOTIDE SEQUENCE</scope>
    <source>
        <tissue evidence="7">Flower organ</tissue>
    </source>
</reference>
<organism evidence="7">
    <name type="scientific">Chimonanthus praecox</name>
    <dbReference type="NCBI Taxonomy" id="13419"/>
    <lineage>
        <taxon>Eukaryota</taxon>
        <taxon>Viridiplantae</taxon>
        <taxon>Streptophyta</taxon>
        <taxon>Embryophyta</taxon>
        <taxon>Tracheophyta</taxon>
        <taxon>Spermatophyta</taxon>
        <taxon>Magnoliopsida</taxon>
        <taxon>Magnoliidae</taxon>
        <taxon>Laurales</taxon>
        <taxon>Calycanthaceae</taxon>
        <taxon>Chimonanthus</taxon>
    </lineage>
</organism>
<evidence type="ECO:0000256" key="5">
    <source>
        <dbReference type="SAM" id="SignalP"/>
    </source>
</evidence>
<keyword evidence="2 4" id="KW-0813">Transport</keyword>
<dbReference type="PROSITE" id="PS00597">
    <property type="entry name" value="PLANT_LTP"/>
    <property type="match status" value="1"/>
</dbReference>
<dbReference type="PRINTS" id="PR00382">
    <property type="entry name" value="LIPIDTRNSFER"/>
</dbReference>
<evidence type="ECO:0000256" key="3">
    <source>
        <dbReference type="ARBA" id="ARBA00023157"/>
    </source>
</evidence>
<dbReference type="InterPro" id="IPR000528">
    <property type="entry name" value="Plant_nsLTP"/>
</dbReference>
<name>C3VPW0_9MAGN</name>
<dbReference type="CDD" id="cd01960">
    <property type="entry name" value="nsLTP1"/>
    <property type="match status" value="1"/>
</dbReference>
<comment type="similarity">
    <text evidence="1 4">Belongs to the plant LTP family.</text>
</comment>
<keyword evidence="3" id="KW-1015">Disulfide bond</keyword>
<evidence type="ECO:0000259" key="6">
    <source>
        <dbReference type="SMART" id="SM00499"/>
    </source>
</evidence>
<feature type="domain" description="Bifunctional inhibitor/plant lipid transfer protein/seed storage helical" evidence="6">
    <location>
        <begin position="31"/>
        <end position="115"/>
    </location>
</feature>
<gene>
    <name evidence="7" type="primary">LTPI.1</name>
</gene>
<proteinExistence type="evidence at transcript level"/>
<evidence type="ECO:0000256" key="4">
    <source>
        <dbReference type="RuleBase" id="RU000628"/>
    </source>
</evidence>
<dbReference type="GO" id="GO:0008289">
    <property type="term" value="F:lipid binding"/>
    <property type="evidence" value="ECO:0007669"/>
    <property type="project" value="UniProtKB-KW"/>
</dbReference>
<keyword evidence="4" id="KW-0446">Lipid-binding</keyword>
<dbReference type="EMBL" id="FJ889521">
    <property type="protein sequence ID" value="ACP43542.1"/>
    <property type="molecule type" value="mRNA"/>
</dbReference>
<keyword evidence="5" id="KW-0732">Signal</keyword>
<protein>
    <recommendedName>
        <fullName evidence="4">Non-specific lipid-transfer protein</fullName>
    </recommendedName>
</protein>